<accession>A0A4R4MIC1</accession>
<dbReference type="Pfam" id="PF20199">
    <property type="entry name" value="RepSA"/>
    <property type="match status" value="1"/>
</dbReference>
<proteinExistence type="predicted"/>
<protein>
    <submittedName>
        <fullName evidence="2">Uncharacterized protein</fullName>
    </submittedName>
</protein>
<evidence type="ECO:0000313" key="2">
    <source>
        <dbReference type="EMBL" id="TDB95504.1"/>
    </source>
</evidence>
<reference evidence="2 3" key="1">
    <citation type="submission" date="2019-02" db="EMBL/GenBank/DDBJ databases">
        <title>Draft genome sequences of novel Actinobacteria.</title>
        <authorList>
            <person name="Sahin N."/>
            <person name="Ay H."/>
            <person name="Saygin H."/>
        </authorList>
    </citation>
    <scope>NUCLEOTIDE SEQUENCE [LARGE SCALE GENOMIC DNA]</scope>
    <source>
        <strain evidence="2 3">KC201</strain>
    </source>
</reference>
<dbReference type="InterPro" id="IPR046828">
    <property type="entry name" value="RepSA"/>
</dbReference>
<name>A0A4R4MIC1_9ACTN</name>
<dbReference type="EMBL" id="SMJZ01000315">
    <property type="protein sequence ID" value="TDB95504.1"/>
    <property type="molecule type" value="Genomic_DNA"/>
</dbReference>
<feature type="compositionally biased region" description="Basic and acidic residues" evidence="1">
    <location>
        <begin position="106"/>
        <end position="117"/>
    </location>
</feature>
<evidence type="ECO:0000256" key="1">
    <source>
        <dbReference type="SAM" id="MobiDB-lite"/>
    </source>
</evidence>
<dbReference type="Proteomes" id="UP000295157">
    <property type="component" value="Unassembled WGS sequence"/>
</dbReference>
<keyword evidence="3" id="KW-1185">Reference proteome</keyword>
<comment type="caution">
    <text evidence="2">The sequence shown here is derived from an EMBL/GenBank/DDBJ whole genome shotgun (WGS) entry which is preliminary data.</text>
</comment>
<organism evidence="2 3">
    <name type="scientific">Nonomuraea longispora</name>
    <dbReference type="NCBI Taxonomy" id="1848320"/>
    <lineage>
        <taxon>Bacteria</taxon>
        <taxon>Bacillati</taxon>
        <taxon>Actinomycetota</taxon>
        <taxon>Actinomycetes</taxon>
        <taxon>Streptosporangiales</taxon>
        <taxon>Streptosporangiaceae</taxon>
        <taxon>Nonomuraea</taxon>
    </lineage>
</organism>
<dbReference type="RefSeq" id="WP_132341572.1">
    <property type="nucleotide sequence ID" value="NZ_SMJZ01000315.1"/>
</dbReference>
<feature type="region of interest" description="Disordered" evidence="1">
    <location>
        <begin position="96"/>
        <end position="117"/>
    </location>
</feature>
<sequence length="147" mass="16000">MRELLRVSYVKVAESQKRGVVHLHVLARLDGVNPDDPDQVIASPAWADANLLTAALAHAAARRGRQLDVRPIQPRELDRARVAGYLAKYATKTLSDSMSGLPASRPRTDEPGLDEPRTLPAHVAALTATVRRLARLGTCRINRATGL</sequence>
<dbReference type="OrthoDB" id="3203793at2"/>
<dbReference type="AlphaFoldDB" id="A0A4R4MIC1"/>
<evidence type="ECO:0000313" key="3">
    <source>
        <dbReference type="Proteomes" id="UP000295157"/>
    </source>
</evidence>
<gene>
    <name evidence="2" type="ORF">E1267_41835</name>
</gene>